<proteinExistence type="inferred from homology"/>
<accession>D3LV83</accession>
<dbReference type="eggNOG" id="COG2264">
    <property type="taxonomic scope" value="Bacteria"/>
</dbReference>
<keyword evidence="3 6" id="KW-0489">Methyltransferase</keyword>
<dbReference type="AlphaFoldDB" id="D3LV83"/>
<keyword evidence="10" id="KW-1185">Reference proteome</keyword>
<dbReference type="InterPro" id="IPR029063">
    <property type="entry name" value="SAM-dependent_MTases_sf"/>
</dbReference>
<feature type="binding site" evidence="6">
    <location>
        <position position="228"/>
    </location>
    <ligand>
        <name>S-adenosyl-L-methionine</name>
        <dbReference type="ChEBI" id="CHEBI:59789"/>
    </ligand>
</feature>
<dbReference type="GO" id="GO:0008276">
    <property type="term" value="F:protein methyltransferase activity"/>
    <property type="evidence" value="ECO:0007669"/>
    <property type="project" value="UniProtKB-UniRule"/>
</dbReference>
<dbReference type="GO" id="GO:0032259">
    <property type="term" value="P:methylation"/>
    <property type="evidence" value="ECO:0007669"/>
    <property type="project" value="UniProtKB-KW"/>
</dbReference>
<dbReference type="SUPFAM" id="SSF53335">
    <property type="entry name" value="S-adenosyl-L-methionine-dependent methyltransferases"/>
    <property type="match status" value="1"/>
</dbReference>
<keyword evidence="4 6" id="KW-0808">Transferase</keyword>
<organism evidence="7 9">
    <name type="scientific">Megasphaera lornae</name>
    <dbReference type="NCBI Taxonomy" id="1000568"/>
    <lineage>
        <taxon>Bacteria</taxon>
        <taxon>Bacillati</taxon>
        <taxon>Bacillota</taxon>
        <taxon>Negativicutes</taxon>
        <taxon>Veillonellales</taxon>
        <taxon>Veillonellaceae</taxon>
        <taxon>Megasphaera</taxon>
    </lineage>
</organism>
<evidence type="ECO:0000256" key="5">
    <source>
        <dbReference type="ARBA" id="ARBA00022691"/>
    </source>
</evidence>
<dbReference type="RefSeq" id="WP_007390962.1">
    <property type="nucleotide sequence ID" value="NZ_ADGP01000020.1"/>
</dbReference>
<evidence type="ECO:0000313" key="7">
    <source>
        <dbReference type="EMBL" id="EFD93810.1"/>
    </source>
</evidence>
<evidence type="ECO:0000313" key="8">
    <source>
        <dbReference type="EMBL" id="EGL40931.1"/>
    </source>
</evidence>
<dbReference type="InterPro" id="IPR050078">
    <property type="entry name" value="Ribosomal_L11_MeTrfase_PrmA"/>
</dbReference>
<keyword evidence="7" id="KW-0687">Ribonucleoprotein</keyword>
<dbReference type="GO" id="GO:0005840">
    <property type="term" value="C:ribosome"/>
    <property type="evidence" value="ECO:0007669"/>
    <property type="project" value="UniProtKB-KW"/>
</dbReference>
<keyword evidence="5 6" id="KW-0949">S-adenosyl-L-methionine</keyword>
<dbReference type="PIRSF" id="PIRSF000401">
    <property type="entry name" value="RPL11_MTase"/>
    <property type="match status" value="1"/>
</dbReference>
<sequence>MQWKEVNIAVAPRATDAVALLLYECGSNGAVIHDEETDECGRIRITAYFPSQPHIEKEINNKLQVLATGENLSLAIAWQPQVADETEWLYTWQQYFHATDVTRRCRIIPAWEVNTAEKNEINIIVDPGRAFGSGLHETTAMCIRLLEKYVRSEQQVWDIGTGTGILAIAAAKYGAAAVKAVDIDEASVQQAVKNVQRNDVAAQVQVERGDLLQNLTPPKNGVDLVVANLVTDPVVRLLAGVHRFIKKGGHLIVSGIIDTRIEEVYAAVKRYGFIVREEKKSNGWYALYLQQEE</sequence>
<comment type="catalytic activity">
    <reaction evidence="6">
        <text>L-lysyl-[protein] + 3 S-adenosyl-L-methionine = N(6),N(6),N(6)-trimethyl-L-lysyl-[protein] + 3 S-adenosyl-L-homocysteine + 3 H(+)</text>
        <dbReference type="Rhea" id="RHEA:54192"/>
        <dbReference type="Rhea" id="RHEA-COMP:9752"/>
        <dbReference type="Rhea" id="RHEA-COMP:13826"/>
        <dbReference type="ChEBI" id="CHEBI:15378"/>
        <dbReference type="ChEBI" id="CHEBI:29969"/>
        <dbReference type="ChEBI" id="CHEBI:57856"/>
        <dbReference type="ChEBI" id="CHEBI:59789"/>
        <dbReference type="ChEBI" id="CHEBI:61961"/>
    </reaction>
</comment>
<dbReference type="Proteomes" id="UP000003242">
    <property type="component" value="Unassembled WGS sequence"/>
</dbReference>
<dbReference type="CDD" id="cd02440">
    <property type="entry name" value="AdoMet_MTases"/>
    <property type="match status" value="1"/>
</dbReference>
<dbReference type="EMBL" id="AFIJ01000020">
    <property type="protein sequence ID" value="EGL40931.1"/>
    <property type="molecule type" value="Genomic_DNA"/>
</dbReference>
<feature type="binding site" evidence="6">
    <location>
        <position position="182"/>
    </location>
    <ligand>
        <name>S-adenosyl-L-methionine</name>
        <dbReference type="ChEBI" id="CHEBI:59789"/>
    </ligand>
</feature>
<gene>
    <name evidence="6 7" type="primary">prmA</name>
    <name evidence="7" type="ORF">HMPREF0889_0202</name>
    <name evidence="8" type="ORF">HMPREF1039_1092</name>
</gene>
<name>D3LV83_9FIRM</name>
<comment type="caution">
    <text evidence="7">The sequence shown here is derived from an EMBL/GenBank/DDBJ whole genome shotgun (WGS) entry which is preliminary data.</text>
</comment>
<keyword evidence="2 6" id="KW-0963">Cytoplasm</keyword>
<dbReference type="PANTHER" id="PTHR43648">
    <property type="entry name" value="ELECTRON TRANSFER FLAVOPROTEIN BETA SUBUNIT LYSINE METHYLTRANSFERASE"/>
    <property type="match status" value="1"/>
</dbReference>
<evidence type="ECO:0000313" key="10">
    <source>
        <dbReference type="Proteomes" id="UP000004018"/>
    </source>
</evidence>
<dbReference type="OrthoDB" id="9785995at2"/>
<dbReference type="PANTHER" id="PTHR43648:SF1">
    <property type="entry name" value="ELECTRON TRANSFER FLAVOPROTEIN BETA SUBUNIT LYSINE METHYLTRANSFERASE"/>
    <property type="match status" value="1"/>
</dbReference>
<dbReference type="NCBIfam" id="TIGR00406">
    <property type="entry name" value="prmA"/>
    <property type="match status" value="1"/>
</dbReference>
<dbReference type="EMBL" id="ADGP01000020">
    <property type="protein sequence ID" value="EFD93810.1"/>
    <property type="molecule type" value="Genomic_DNA"/>
</dbReference>
<evidence type="ECO:0000313" key="9">
    <source>
        <dbReference type="Proteomes" id="UP000003242"/>
    </source>
</evidence>
<dbReference type="Pfam" id="PF06325">
    <property type="entry name" value="PrmA"/>
    <property type="match status" value="1"/>
</dbReference>
<evidence type="ECO:0000256" key="3">
    <source>
        <dbReference type="ARBA" id="ARBA00022603"/>
    </source>
</evidence>
<dbReference type="InterPro" id="IPR004498">
    <property type="entry name" value="Ribosomal_PrmA_MeTrfase"/>
</dbReference>
<dbReference type="GO" id="GO:0005737">
    <property type="term" value="C:cytoplasm"/>
    <property type="evidence" value="ECO:0007669"/>
    <property type="project" value="UniProtKB-SubCell"/>
</dbReference>
<feature type="binding site" evidence="6">
    <location>
        <position position="139"/>
    </location>
    <ligand>
        <name>S-adenosyl-L-methionine</name>
        <dbReference type="ChEBI" id="CHEBI:59789"/>
    </ligand>
</feature>
<protein>
    <recommendedName>
        <fullName evidence="6">Ribosomal protein L11 methyltransferase</fullName>
        <shortName evidence="6">L11 Mtase</shortName>
        <ecNumber evidence="6">2.1.1.-</ecNumber>
    </recommendedName>
</protein>
<feature type="binding site" evidence="6">
    <location>
        <position position="160"/>
    </location>
    <ligand>
        <name>S-adenosyl-L-methionine</name>
        <dbReference type="ChEBI" id="CHEBI:59789"/>
    </ligand>
</feature>
<dbReference type="STRING" id="699218.HMPREF0889_0202"/>
<comment type="subcellular location">
    <subcellularLocation>
        <location evidence="6">Cytoplasm</location>
    </subcellularLocation>
</comment>
<dbReference type="EC" id="2.1.1.-" evidence="6"/>
<keyword evidence="7" id="KW-0689">Ribosomal protein</keyword>
<reference evidence="8 10" key="3">
    <citation type="submission" date="2011-04" db="EMBL/GenBank/DDBJ databases">
        <authorList>
            <person name="Harkins D.M."/>
            <person name="Madupu R."/>
            <person name="Durkin A.S."/>
            <person name="Torralba M."/>
            <person name="Methe B."/>
            <person name="Sutton G.G."/>
            <person name="Nelson K.E."/>
        </authorList>
    </citation>
    <scope>NUCLEOTIDE SEQUENCE [LARGE SCALE GENOMIC DNA]</scope>
    <source>
        <strain evidence="8 10">UPII 199-6</strain>
    </source>
</reference>
<reference evidence="9" key="1">
    <citation type="submission" date="2009-12" db="EMBL/GenBank/DDBJ databases">
        <title>Sequence of Clostridiales genomosp. BVAB3 str. UPII9-5.</title>
        <authorList>
            <person name="Madupu R."/>
            <person name="Durkin A.S."/>
            <person name="Torralba M."/>
            <person name="Methe B."/>
            <person name="Sutton G.G."/>
            <person name="Strausberg R.L."/>
            <person name="Nelson K.E."/>
        </authorList>
    </citation>
    <scope>NUCLEOTIDE SEQUENCE [LARGE SCALE GENOMIC DNA]</scope>
    <source>
        <strain evidence="9">28L</strain>
    </source>
</reference>
<dbReference type="Gene3D" id="3.40.50.150">
    <property type="entry name" value="Vaccinia Virus protein VP39"/>
    <property type="match status" value="1"/>
</dbReference>
<evidence type="ECO:0000256" key="4">
    <source>
        <dbReference type="ARBA" id="ARBA00022679"/>
    </source>
</evidence>
<evidence type="ECO:0000256" key="2">
    <source>
        <dbReference type="ARBA" id="ARBA00022490"/>
    </source>
</evidence>
<reference evidence="7" key="2">
    <citation type="submission" date="2009-12" db="EMBL/GenBank/DDBJ databases">
        <authorList>
            <person name="Madupu R."/>
            <person name="Durkin A.S."/>
            <person name="Torralba M."/>
            <person name="Methe B."/>
            <person name="Sutton G.G."/>
            <person name="Strausberg R.L."/>
            <person name="Nelson K.E."/>
        </authorList>
    </citation>
    <scope>NUCLEOTIDE SEQUENCE</scope>
    <source>
        <strain evidence="7">28L</strain>
    </source>
</reference>
<comment type="similarity">
    <text evidence="1 6">Belongs to the methyltransferase superfamily. PrmA family.</text>
</comment>
<evidence type="ECO:0000256" key="1">
    <source>
        <dbReference type="ARBA" id="ARBA00009741"/>
    </source>
</evidence>
<dbReference type="HAMAP" id="MF_00735">
    <property type="entry name" value="Methyltr_PrmA"/>
    <property type="match status" value="1"/>
</dbReference>
<evidence type="ECO:0000256" key="6">
    <source>
        <dbReference type="HAMAP-Rule" id="MF_00735"/>
    </source>
</evidence>
<comment type="function">
    <text evidence="6">Methylates ribosomal protein L11.</text>
</comment>
<dbReference type="Proteomes" id="UP000004018">
    <property type="component" value="Unassembled WGS sequence"/>
</dbReference>